<dbReference type="PRINTS" id="PR00625">
    <property type="entry name" value="JDOMAIN"/>
</dbReference>
<feature type="domain" description="J" evidence="3">
    <location>
        <begin position="63"/>
        <end position="138"/>
    </location>
</feature>
<dbReference type="InterPro" id="IPR051938">
    <property type="entry name" value="Apopto_cytoskel_mod"/>
</dbReference>
<feature type="compositionally biased region" description="Low complexity" evidence="2">
    <location>
        <begin position="247"/>
        <end position="261"/>
    </location>
</feature>
<evidence type="ECO:0000259" key="3">
    <source>
        <dbReference type="PROSITE" id="PS50076"/>
    </source>
</evidence>
<name>A0A9P5TJH3_GYMJU</name>
<sequence>MIYSPQLHSIGLRVPFGCARRCSCTRHLISKSYATISSGAAEVEKPLPPLKNPFPYPRASKPTPYQIFHLSSGATQPEIKARYYELVKAHHPDSQYASHLSPDVAHERFRAIQAAYDFLRGKTVSPHPNARPSASSTGFDPYLHEMARRRRAYYAYHRYPRDGSEDGRWAKPGWGEGFGAPASERTVWHEDGWRERMILAFGMMTFLAGMFPSMPFTILSMFTGPSVDPSMYTHPPPTPSPPERNGSESSSGASASTPNSENSFRIPFIDLDKSHREAVSALQQVRSERNEIGPERREGVRKRVRVMSTDPQAQSPPNGGRNVSEDVMPTGPTNAGAIDNDKGNGAP</sequence>
<dbReference type="PROSITE" id="PS50076">
    <property type="entry name" value="DNAJ_2"/>
    <property type="match status" value="1"/>
</dbReference>
<dbReference type="PANTHER" id="PTHR44145">
    <property type="entry name" value="DNAJ HOMOLOG SUBFAMILY A MEMBER 3, MITOCHONDRIAL"/>
    <property type="match status" value="1"/>
</dbReference>
<feature type="region of interest" description="Disordered" evidence="2">
    <location>
        <begin position="230"/>
        <end position="264"/>
    </location>
</feature>
<feature type="compositionally biased region" description="Basic and acidic residues" evidence="2">
    <location>
        <begin position="286"/>
        <end position="298"/>
    </location>
</feature>
<reference evidence="4" key="1">
    <citation type="submission" date="2020-11" db="EMBL/GenBank/DDBJ databases">
        <authorList>
            <consortium name="DOE Joint Genome Institute"/>
            <person name="Ahrendt S."/>
            <person name="Riley R."/>
            <person name="Andreopoulos W."/>
            <person name="LaButti K."/>
            <person name="Pangilinan J."/>
            <person name="Ruiz-duenas F.J."/>
            <person name="Barrasa J.M."/>
            <person name="Sanchez-Garcia M."/>
            <person name="Camarero S."/>
            <person name="Miyauchi S."/>
            <person name="Serrano A."/>
            <person name="Linde D."/>
            <person name="Babiker R."/>
            <person name="Drula E."/>
            <person name="Ayuso-Fernandez I."/>
            <person name="Pacheco R."/>
            <person name="Padilla G."/>
            <person name="Ferreira P."/>
            <person name="Barriuso J."/>
            <person name="Kellner H."/>
            <person name="Castanera R."/>
            <person name="Alfaro M."/>
            <person name="Ramirez L."/>
            <person name="Pisabarro A.G."/>
            <person name="Kuo A."/>
            <person name="Tritt A."/>
            <person name="Lipzen A."/>
            <person name="He G."/>
            <person name="Yan M."/>
            <person name="Ng V."/>
            <person name="Cullen D."/>
            <person name="Martin F."/>
            <person name="Rosso M.-N."/>
            <person name="Henrissat B."/>
            <person name="Hibbett D."/>
            <person name="Martinez A.T."/>
            <person name="Grigoriev I.V."/>
        </authorList>
    </citation>
    <scope>NUCLEOTIDE SEQUENCE</scope>
    <source>
        <strain evidence="4">AH 44721</strain>
    </source>
</reference>
<evidence type="ECO:0000256" key="2">
    <source>
        <dbReference type="SAM" id="MobiDB-lite"/>
    </source>
</evidence>
<dbReference type="SUPFAM" id="SSF46565">
    <property type="entry name" value="Chaperone J-domain"/>
    <property type="match status" value="1"/>
</dbReference>
<keyword evidence="5" id="KW-1185">Reference proteome</keyword>
<feature type="region of interest" description="Disordered" evidence="2">
    <location>
        <begin position="280"/>
        <end position="347"/>
    </location>
</feature>
<proteinExistence type="predicted"/>
<keyword evidence="1" id="KW-0143">Chaperone</keyword>
<evidence type="ECO:0000256" key="1">
    <source>
        <dbReference type="ARBA" id="ARBA00023186"/>
    </source>
</evidence>
<dbReference type="Gene3D" id="1.10.287.110">
    <property type="entry name" value="DnaJ domain"/>
    <property type="match status" value="1"/>
</dbReference>
<dbReference type="InterPro" id="IPR001623">
    <property type="entry name" value="DnaJ_domain"/>
</dbReference>
<dbReference type="CDD" id="cd06257">
    <property type="entry name" value="DnaJ"/>
    <property type="match status" value="1"/>
</dbReference>
<gene>
    <name evidence="4" type="ORF">CPB84DRAFT_1964831</name>
</gene>
<accession>A0A9P5TJH3</accession>
<dbReference type="Pfam" id="PF00226">
    <property type="entry name" value="DnaJ"/>
    <property type="match status" value="1"/>
</dbReference>
<evidence type="ECO:0000313" key="4">
    <source>
        <dbReference type="EMBL" id="KAF8885061.1"/>
    </source>
</evidence>
<protein>
    <recommendedName>
        <fullName evidence="3">J domain-containing protein</fullName>
    </recommendedName>
</protein>
<dbReference type="OrthoDB" id="445556at2759"/>
<comment type="caution">
    <text evidence="4">The sequence shown here is derived from an EMBL/GenBank/DDBJ whole genome shotgun (WGS) entry which is preliminary data.</text>
</comment>
<dbReference type="Proteomes" id="UP000724874">
    <property type="component" value="Unassembled WGS sequence"/>
</dbReference>
<organism evidence="4 5">
    <name type="scientific">Gymnopilus junonius</name>
    <name type="common">Spectacular rustgill mushroom</name>
    <name type="synonym">Gymnopilus spectabilis subsp. junonius</name>
    <dbReference type="NCBI Taxonomy" id="109634"/>
    <lineage>
        <taxon>Eukaryota</taxon>
        <taxon>Fungi</taxon>
        <taxon>Dikarya</taxon>
        <taxon>Basidiomycota</taxon>
        <taxon>Agaricomycotina</taxon>
        <taxon>Agaricomycetes</taxon>
        <taxon>Agaricomycetidae</taxon>
        <taxon>Agaricales</taxon>
        <taxon>Agaricineae</taxon>
        <taxon>Hymenogastraceae</taxon>
        <taxon>Gymnopilus</taxon>
    </lineage>
</organism>
<dbReference type="EMBL" id="JADNYJ010000104">
    <property type="protein sequence ID" value="KAF8885061.1"/>
    <property type="molecule type" value="Genomic_DNA"/>
</dbReference>
<evidence type="ECO:0000313" key="5">
    <source>
        <dbReference type="Proteomes" id="UP000724874"/>
    </source>
</evidence>
<dbReference type="SMART" id="SM00271">
    <property type="entry name" value="DnaJ"/>
    <property type="match status" value="1"/>
</dbReference>
<dbReference type="AlphaFoldDB" id="A0A9P5TJH3"/>
<dbReference type="InterPro" id="IPR036869">
    <property type="entry name" value="J_dom_sf"/>
</dbReference>
<dbReference type="PANTHER" id="PTHR44145:SF3">
    <property type="entry name" value="DNAJ HOMOLOG SUBFAMILY A MEMBER 3, MITOCHONDRIAL"/>
    <property type="match status" value="1"/>
</dbReference>